<name>A0AAW0BTU6_9AGAR</name>
<feature type="transmembrane region" description="Helical" evidence="1">
    <location>
        <begin position="63"/>
        <end position="88"/>
    </location>
</feature>
<evidence type="ECO:0000313" key="2">
    <source>
        <dbReference type="EMBL" id="KAK7030145.1"/>
    </source>
</evidence>
<keyword evidence="3" id="KW-1185">Reference proteome</keyword>
<keyword evidence="1" id="KW-1133">Transmembrane helix</keyword>
<organism evidence="2 3">
    <name type="scientific">Favolaschia claudopus</name>
    <dbReference type="NCBI Taxonomy" id="2862362"/>
    <lineage>
        <taxon>Eukaryota</taxon>
        <taxon>Fungi</taxon>
        <taxon>Dikarya</taxon>
        <taxon>Basidiomycota</taxon>
        <taxon>Agaricomycotina</taxon>
        <taxon>Agaricomycetes</taxon>
        <taxon>Agaricomycetidae</taxon>
        <taxon>Agaricales</taxon>
        <taxon>Marasmiineae</taxon>
        <taxon>Mycenaceae</taxon>
        <taxon>Favolaschia</taxon>
    </lineage>
</organism>
<proteinExistence type="predicted"/>
<feature type="transmembrane region" description="Helical" evidence="1">
    <location>
        <begin position="314"/>
        <end position="335"/>
    </location>
</feature>
<keyword evidence="1" id="KW-0472">Membrane</keyword>
<gene>
    <name evidence="2" type="ORF">R3P38DRAFT_895868</name>
</gene>
<protein>
    <submittedName>
        <fullName evidence="2">Uncharacterized protein</fullName>
    </submittedName>
</protein>
<feature type="transmembrane region" description="Helical" evidence="1">
    <location>
        <begin position="215"/>
        <end position="235"/>
    </location>
</feature>
<accession>A0AAW0BTU6</accession>
<evidence type="ECO:0000313" key="3">
    <source>
        <dbReference type="Proteomes" id="UP001362999"/>
    </source>
</evidence>
<evidence type="ECO:0000256" key="1">
    <source>
        <dbReference type="SAM" id="Phobius"/>
    </source>
</evidence>
<dbReference type="Proteomes" id="UP001362999">
    <property type="component" value="Unassembled WGS sequence"/>
</dbReference>
<reference evidence="2 3" key="1">
    <citation type="journal article" date="2024" name="J Genomics">
        <title>Draft genome sequencing and assembly of Favolaschia claudopus CIRM-BRFM 2984 isolated from oak limbs.</title>
        <authorList>
            <person name="Navarro D."/>
            <person name="Drula E."/>
            <person name="Chaduli D."/>
            <person name="Cazenave R."/>
            <person name="Ahrendt S."/>
            <person name="Wang J."/>
            <person name="Lipzen A."/>
            <person name="Daum C."/>
            <person name="Barry K."/>
            <person name="Grigoriev I.V."/>
            <person name="Favel A."/>
            <person name="Rosso M.N."/>
            <person name="Martin F."/>
        </authorList>
    </citation>
    <scope>NUCLEOTIDE SEQUENCE [LARGE SCALE GENOMIC DNA]</scope>
    <source>
        <strain evidence="2 3">CIRM-BRFM 2984</strain>
    </source>
</reference>
<dbReference type="AlphaFoldDB" id="A0AAW0BTU6"/>
<comment type="caution">
    <text evidence="2">The sequence shown here is derived from an EMBL/GenBank/DDBJ whole genome shotgun (WGS) entry which is preliminary data.</text>
</comment>
<keyword evidence="1" id="KW-0812">Transmembrane</keyword>
<dbReference type="EMBL" id="JAWWNJ010000026">
    <property type="protein sequence ID" value="KAK7030145.1"/>
    <property type="molecule type" value="Genomic_DNA"/>
</dbReference>
<sequence length="467" mass="50975">MSASFRLATISKSPQRFFRQRFLLLGVCARINPTYTPLRILIGRAMARPLVRGEARPLLIIRGVLIALIALGVPAFAVYSIIILPSLAQIYTRSISARAIMATEDLDGSWIQPANTTVFLFFSNTGGVNVPTDVNAKILPDTPSEPCELSTSSEEADQYMPTTSYLVRANCLTTPIILPVGPGSSLTTILISAQLPSAGVLQVALGHGSDDSDPVMTYLAMATSAFVFPGSQLIAGFRWTRIDEIGTLKWGLPSGKKSIYMAEISNLQPDAAANDTDPGVTSLLLYRNSPYVTRVLQETIDNTVLSGISTFGGFWTFLNGAFALFFGAHVLYFMFGRRPLSALGIAHIFQKGALVRRWHEDFPAIRTEGGLPGSKNAGIVAFIRDRLVDLGEDPRLSEEEVGYDVEAQKLETEMDEEEVTLVQSPVERSIADPPPRRRASETGYILDEIPLLDVDLGMAKILEGKYR</sequence>